<dbReference type="GO" id="GO:0005737">
    <property type="term" value="C:cytoplasm"/>
    <property type="evidence" value="ECO:0007669"/>
    <property type="project" value="TreeGrafter"/>
</dbReference>
<name>A0A941FR80_9BACI</name>
<dbReference type="AlphaFoldDB" id="A0A941FR80"/>
<gene>
    <name evidence="1" type="ORF">KEH51_16920</name>
</gene>
<dbReference type="EMBL" id="JAGTPW010000030">
    <property type="protein sequence ID" value="MBR8645261.1"/>
    <property type="molecule type" value="Genomic_DNA"/>
</dbReference>
<dbReference type="GO" id="GO:0006779">
    <property type="term" value="P:porphyrin-containing compound biosynthetic process"/>
    <property type="evidence" value="ECO:0007669"/>
    <property type="project" value="TreeGrafter"/>
</dbReference>
<dbReference type="InterPro" id="IPR034505">
    <property type="entry name" value="Coproporphyrinogen-III_oxidase"/>
</dbReference>
<dbReference type="GO" id="GO:0051539">
    <property type="term" value="F:4 iron, 4 sulfur cluster binding"/>
    <property type="evidence" value="ECO:0007669"/>
    <property type="project" value="TreeGrafter"/>
</dbReference>
<organism evidence="1 2">
    <name type="scientific">Peribacillus frigoritolerans</name>
    <dbReference type="NCBI Taxonomy" id="450367"/>
    <lineage>
        <taxon>Bacteria</taxon>
        <taxon>Bacillati</taxon>
        <taxon>Bacillota</taxon>
        <taxon>Bacilli</taxon>
        <taxon>Bacillales</taxon>
        <taxon>Bacillaceae</taxon>
        <taxon>Peribacillus</taxon>
    </lineage>
</organism>
<evidence type="ECO:0000313" key="2">
    <source>
        <dbReference type="Proteomes" id="UP000680045"/>
    </source>
</evidence>
<accession>A0A941FR80</accession>
<dbReference type="PANTHER" id="PTHR13932:SF5">
    <property type="entry name" value="RADICAL S-ADENOSYL METHIONINE DOMAIN-CONTAINING PROTEIN 1, MITOCHONDRIAL"/>
    <property type="match status" value="1"/>
</dbReference>
<sequence>MRRGKLNLPPQELEASMYEKLMEEMEKHGLHQYEISNFARAGFESRHNLTYWDNVEYYGIGAGAHGYTGGKRVANHGPVKKYITPLLSNELPVLEEHPVPIHERMEEEMFWVSGKRKGFHWKSSRINFCRNDGDFQETARRRIGKGLLKVEGRFVRLTEQGKLLGNEVFQTFLGVIDSD</sequence>
<dbReference type="SUPFAM" id="SSF102114">
    <property type="entry name" value="Radical SAM enzymes"/>
    <property type="match status" value="1"/>
</dbReference>
<protein>
    <recommendedName>
        <fullName evidence="3">HemN C-terminal domain-containing protein</fullName>
    </recommendedName>
</protein>
<dbReference type="PANTHER" id="PTHR13932">
    <property type="entry name" value="COPROPORPHYRINIGEN III OXIDASE"/>
    <property type="match status" value="1"/>
</dbReference>
<comment type="caution">
    <text evidence="1">The sequence shown here is derived from an EMBL/GenBank/DDBJ whole genome shotgun (WGS) entry which is preliminary data.</text>
</comment>
<evidence type="ECO:0008006" key="3">
    <source>
        <dbReference type="Google" id="ProtNLM"/>
    </source>
</evidence>
<evidence type="ECO:0000313" key="1">
    <source>
        <dbReference type="EMBL" id="MBR8645261.1"/>
    </source>
</evidence>
<dbReference type="Proteomes" id="UP000680045">
    <property type="component" value="Unassembled WGS sequence"/>
</dbReference>
<proteinExistence type="predicted"/>
<dbReference type="InterPro" id="IPR058240">
    <property type="entry name" value="rSAM_sf"/>
</dbReference>
<reference evidence="1" key="1">
    <citation type="submission" date="2021-04" db="EMBL/GenBank/DDBJ databases">
        <title>Whole genome sequencing of Enterococci isolates from hospitalized patients.</title>
        <authorList>
            <person name="Ogoti B.M."/>
            <person name="Onyambu F.G."/>
        </authorList>
    </citation>
    <scope>NUCLEOTIDE SEQUENCE</scope>
    <source>
        <strain evidence="1">242</strain>
    </source>
</reference>